<organism evidence="5 6">
    <name type="scientific">Acrasis kona</name>
    <dbReference type="NCBI Taxonomy" id="1008807"/>
    <lineage>
        <taxon>Eukaryota</taxon>
        <taxon>Discoba</taxon>
        <taxon>Heterolobosea</taxon>
        <taxon>Tetramitia</taxon>
        <taxon>Eutetramitia</taxon>
        <taxon>Acrasidae</taxon>
        <taxon>Acrasis</taxon>
    </lineage>
</organism>
<keyword evidence="2" id="KW-0175">Coiled coil</keyword>
<feature type="region of interest" description="Disordered" evidence="3">
    <location>
        <begin position="177"/>
        <end position="253"/>
    </location>
</feature>
<keyword evidence="6" id="KW-1185">Reference proteome</keyword>
<feature type="coiled-coil region" evidence="2">
    <location>
        <begin position="258"/>
        <end position="322"/>
    </location>
</feature>
<dbReference type="Gene3D" id="3.30.70.330">
    <property type="match status" value="1"/>
</dbReference>
<sequence>MSKQSDSATTQQKSSTPTTNGDSKNREVTKERRPPRREQTEGQRPRTRRHSGNSAHRTNPTGKILYIGRVYLDKLDEDQAKDKKYNNERTKLFKEVLQKYGELEKLETFDNESFAFAHFKEHDGAQAALDNLVKKSVRLQLVEELKAKLVDQNLPEIVCPPIWKYRFEWTNKDPSTGRAYSNGVDQASPSTPVDGEAKPKKPRNPKKTENEDTNGQPQQQVVSKHVKKERPLKKQTTQENKEVAPQAVEPARTTPAPVRNLQAEAERAHLRREQEYLEHQRSSFIKEIEYETGRYKDRDTRIKRLEGDFLDVQKKVSDLQEKLNKEVALGNSAKSRMQEMADEIKHTQQQEAVVLDMLKNVEAFAAAALQLQQKQ</sequence>
<evidence type="ECO:0000313" key="5">
    <source>
        <dbReference type="EMBL" id="KAL0483687.1"/>
    </source>
</evidence>
<evidence type="ECO:0000256" key="3">
    <source>
        <dbReference type="SAM" id="MobiDB-lite"/>
    </source>
</evidence>
<feature type="compositionally biased region" description="Polar residues" evidence="3">
    <location>
        <begin position="1"/>
        <end position="22"/>
    </location>
</feature>
<feature type="compositionally biased region" description="Basic and acidic residues" evidence="3">
    <location>
        <begin position="23"/>
        <end position="44"/>
    </location>
</feature>
<feature type="domain" description="RRM" evidence="4">
    <location>
        <begin position="68"/>
        <end position="144"/>
    </location>
</feature>
<dbReference type="SUPFAM" id="SSF54928">
    <property type="entry name" value="RNA-binding domain, RBD"/>
    <property type="match status" value="1"/>
</dbReference>
<protein>
    <submittedName>
        <fullName evidence="5">Polyadenylate-binding protein, cytoplasmic and nuclear</fullName>
    </submittedName>
</protein>
<keyword evidence="1" id="KW-0694">RNA-binding</keyword>
<proteinExistence type="predicted"/>
<dbReference type="InterPro" id="IPR035979">
    <property type="entry name" value="RBD_domain_sf"/>
</dbReference>
<evidence type="ECO:0000313" key="6">
    <source>
        <dbReference type="Proteomes" id="UP001431209"/>
    </source>
</evidence>
<dbReference type="EMBL" id="JAOPGA020000974">
    <property type="protein sequence ID" value="KAL0483687.1"/>
    <property type="molecule type" value="Genomic_DNA"/>
</dbReference>
<evidence type="ECO:0000259" key="4">
    <source>
        <dbReference type="PROSITE" id="PS50102"/>
    </source>
</evidence>
<dbReference type="AlphaFoldDB" id="A0AAW2Z337"/>
<comment type="caution">
    <text evidence="5">The sequence shown here is derived from an EMBL/GenBank/DDBJ whole genome shotgun (WGS) entry which is preliminary data.</text>
</comment>
<evidence type="ECO:0000256" key="1">
    <source>
        <dbReference type="PROSITE-ProRule" id="PRU00176"/>
    </source>
</evidence>
<dbReference type="InterPro" id="IPR012677">
    <property type="entry name" value="Nucleotide-bd_a/b_plait_sf"/>
</dbReference>
<dbReference type="PROSITE" id="PS50102">
    <property type="entry name" value="RRM"/>
    <property type="match status" value="1"/>
</dbReference>
<evidence type="ECO:0000256" key="2">
    <source>
        <dbReference type="SAM" id="Coils"/>
    </source>
</evidence>
<feature type="compositionally biased region" description="Polar residues" evidence="3">
    <location>
        <begin position="213"/>
        <end position="222"/>
    </location>
</feature>
<reference evidence="5 6" key="1">
    <citation type="submission" date="2024-03" db="EMBL/GenBank/DDBJ databases">
        <title>The Acrasis kona genome and developmental transcriptomes reveal deep origins of eukaryotic multicellular pathways.</title>
        <authorList>
            <person name="Sheikh S."/>
            <person name="Fu C.-J."/>
            <person name="Brown M.W."/>
            <person name="Baldauf S.L."/>
        </authorList>
    </citation>
    <scope>NUCLEOTIDE SEQUENCE [LARGE SCALE GENOMIC DNA]</scope>
    <source>
        <strain evidence="5 6">ATCC MYA-3509</strain>
    </source>
</reference>
<dbReference type="InterPro" id="IPR000504">
    <property type="entry name" value="RRM_dom"/>
</dbReference>
<name>A0AAW2Z337_9EUKA</name>
<feature type="compositionally biased region" description="Basic residues" evidence="3">
    <location>
        <begin position="224"/>
        <end position="233"/>
    </location>
</feature>
<dbReference type="GO" id="GO:0003723">
    <property type="term" value="F:RNA binding"/>
    <property type="evidence" value="ECO:0007669"/>
    <property type="project" value="UniProtKB-UniRule"/>
</dbReference>
<accession>A0AAW2Z337</accession>
<gene>
    <name evidence="5" type="ORF">AKO1_013979</name>
</gene>
<feature type="region of interest" description="Disordered" evidence="3">
    <location>
        <begin position="1"/>
        <end position="60"/>
    </location>
</feature>
<dbReference type="Proteomes" id="UP001431209">
    <property type="component" value="Unassembled WGS sequence"/>
</dbReference>